<feature type="compositionally biased region" description="Polar residues" evidence="1">
    <location>
        <begin position="75"/>
        <end position="89"/>
    </location>
</feature>
<organism evidence="3 4">
    <name type="scientific">Trichinella nativa</name>
    <dbReference type="NCBI Taxonomy" id="6335"/>
    <lineage>
        <taxon>Eukaryota</taxon>
        <taxon>Metazoa</taxon>
        <taxon>Ecdysozoa</taxon>
        <taxon>Nematoda</taxon>
        <taxon>Enoplea</taxon>
        <taxon>Dorylaimia</taxon>
        <taxon>Trichinellida</taxon>
        <taxon>Trichinellidae</taxon>
        <taxon>Trichinella</taxon>
    </lineage>
</organism>
<feature type="transmembrane region" description="Helical" evidence="2">
    <location>
        <begin position="226"/>
        <end position="245"/>
    </location>
</feature>
<dbReference type="EMBL" id="JYDW01000152">
    <property type="protein sequence ID" value="KRZ53875.1"/>
    <property type="molecule type" value="Genomic_DNA"/>
</dbReference>
<feature type="transmembrane region" description="Helical" evidence="2">
    <location>
        <begin position="189"/>
        <end position="206"/>
    </location>
</feature>
<feature type="non-terminal residue" evidence="3">
    <location>
        <position position="1"/>
    </location>
</feature>
<comment type="caution">
    <text evidence="3">The sequence shown here is derived from an EMBL/GenBank/DDBJ whole genome shotgun (WGS) entry which is preliminary data.</text>
</comment>
<keyword evidence="4" id="KW-1185">Reference proteome</keyword>
<feature type="non-terminal residue" evidence="3">
    <location>
        <position position="299"/>
    </location>
</feature>
<dbReference type="AlphaFoldDB" id="A0A0V1L2W1"/>
<evidence type="ECO:0000256" key="1">
    <source>
        <dbReference type="SAM" id="MobiDB-lite"/>
    </source>
</evidence>
<name>A0A0V1L2W1_9BILA</name>
<protein>
    <submittedName>
        <fullName evidence="3">Uncharacterized protein</fullName>
    </submittedName>
</protein>
<dbReference type="OrthoDB" id="5850978at2759"/>
<keyword evidence="2" id="KW-0812">Transmembrane</keyword>
<proteinExistence type="predicted"/>
<accession>A0A0V1L2W1</accession>
<feature type="region of interest" description="Disordered" evidence="1">
    <location>
        <begin position="48"/>
        <end position="89"/>
    </location>
</feature>
<evidence type="ECO:0000313" key="4">
    <source>
        <dbReference type="Proteomes" id="UP000054721"/>
    </source>
</evidence>
<gene>
    <name evidence="3" type="ORF">T02_9063</name>
</gene>
<reference evidence="3 4" key="1">
    <citation type="submission" date="2015-05" db="EMBL/GenBank/DDBJ databases">
        <title>Evolution of Trichinella species and genotypes.</title>
        <authorList>
            <person name="Korhonen P.K."/>
            <person name="Edoardo P."/>
            <person name="Giuseppe L.R."/>
            <person name="Gasser R.B."/>
        </authorList>
    </citation>
    <scope>NUCLEOTIDE SEQUENCE [LARGE SCALE GENOMIC DNA]</scope>
    <source>
        <strain evidence="3">ISS10</strain>
    </source>
</reference>
<evidence type="ECO:0000256" key="2">
    <source>
        <dbReference type="SAM" id="Phobius"/>
    </source>
</evidence>
<feature type="transmembrane region" description="Helical" evidence="2">
    <location>
        <begin position="129"/>
        <end position="148"/>
    </location>
</feature>
<feature type="transmembrane region" description="Helical" evidence="2">
    <location>
        <begin position="154"/>
        <end position="177"/>
    </location>
</feature>
<sequence length="299" mass="32904">LNAGCNQNPVTSTETETIFATRVNNKQTMVTNQLENKRRSGAVLSTLAETSRHDNAAAAHRSRRLLSASRKPKAEQTSTQRKSRSASRTSNSLLVEYTKMEQRRSRPRPSIFRRPTHLYKPARPWACRVCGYILGTFHLAFGVGLLILDLATNWITETVFAITAGICFVVTGIASLIATKRLDKGTITILLLFSIVSLILSLIIVIESSTSINYLCHKGSCAEHEATVRACLLILCLMEMVNAVLSCFISVRSLLDCADADLIKPISPVRVFLIGQKKPSLKNIISSEQAHALITASHK</sequence>
<dbReference type="Proteomes" id="UP000054721">
    <property type="component" value="Unassembled WGS sequence"/>
</dbReference>
<keyword evidence="2" id="KW-1133">Transmembrane helix</keyword>
<keyword evidence="2" id="KW-0472">Membrane</keyword>
<evidence type="ECO:0000313" key="3">
    <source>
        <dbReference type="EMBL" id="KRZ53875.1"/>
    </source>
</evidence>